<gene>
    <name evidence="2" type="ORF">CMC5_049480</name>
</gene>
<evidence type="ECO:0000313" key="2">
    <source>
        <dbReference type="EMBL" id="AKT40792.1"/>
    </source>
</evidence>
<keyword evidence="1" id="KW-1133">Transmembrane helix</keyword>
<dbReference type="EMBL" id="CP012159">
    <property type="protein sequence ID" value="AKT40792.1"/>
    <property type="molecule type" value="Genomic_DNA"/>
</dbReference>
<protein>
    <submittedName>
        <fullName evidence="2">Uncharacterized protein</fullName>
    </submittedName>
</protein>
<dbReference type="Proteomes" id="UP000067626">
    <property type="component" value="Chromosome"/>
</dbReference>
<proteinExistence type="predicted"/>
<reference evidence="2 3" key="1">
    <citation type="submission" date="2015-07" db="EMBL/GenBank/DDBJ databases">
        <title>Genome analysis of myxobacterium Chondromyces crocatus Cm c5 reveals a high potential for natural compound synthesis and the genetic basis for the loss of fruiting body formation.</title>
        <authorList>
            <person name="Zaburannyi N."/>
            <person name="Bunk B."/>
            <person name="Maier J."/>
            <person name="Overmann J."/>
            <person name="Mueller R."/>
        </authorList>
    </citation>
    <scope>NUCLEOTIDE SEQUENCE [LARGE SCALE GENOMIC DNA]</scope>
    <source>
        <strain evidence="2 3">Cm c5</strain>
    </source>
</reference>
<organism evidence="2 3">
    <name type="scientific">Chondromyces crocatus</name>
    <dbReference type="NCBI Taxonomy" id="52"/>
    <lineage>
        <taxon>Bacteria</taxon>
        <taxon>Pseudomonadati</taxon>
        <taxon>Myxococcota</taxon>
        <taxon>Polyangia</taxon>
        <taxon>Polyangiales</taxon>
        <taxon>Polyangiaceae</taxon>
        <taxon>Chondromyces</taxon>
    </lineage>
</organism>
<accession>A0A0K1EJE1</accession>
<dbReference type="AlphaFoldDB" id="A0A0K1EJE1"/>
<keyword evidence="1" id="KW-0472">Membrane</keyword>
<dbReference type="OrthoDB" id="9853292at2"/>
<name>A0A0K1EJE1_CHOCO</name>
<keyword evidence="1" id="KW-0812">Transmembrane</keyword>
<evidence type="ECO:0000313" key="3">
    <source>
        <dbReference type="Proteomes" id="UP000067626"/>
    </source>
</evidence>
<dbReference type="KEGG" id="ccro:CMC5_049480"/>
<keyword evidence="3" id="KW-1185">Reference proteome</keyword>
<sequence>MTRLTPRHASRIARVAIILGTLITIVIITGRGRQMQHERRGGFQWKPFEPETLDRFIEQGEEAKNTATRRTSVEMAIHPQHEDPKLDESWLFIETRDATSETVLYAGPFTRKIMRSDVPHAHESTSLFLWAFHRDSGTFLSWKSLESWPVFTGKPMILDLYDEYRDDAGGWFRLRSAAD</sequence>
<dbReference type="RefSeq" id="WP_156338847.1">
    <property type="nucleotide sequence ID" value="NZ_CP012159.1"/>
</dbReference>
<feature type="transmembrane region" description="Helical" evidence="1">
    <location>
        <begin position="12"/>
        <end position="30"/>
    </location>
</feature>
<evidence type="ECO:0000256" key="1">
    <source>
        <dbReference type="SAM" id="Phobius"/>
    </source>
</evidence>
<dbReference type="STRING" id="52.CMC5_049480"/>